<reference evidence="5" key="1">
    <citation type="submission" date="2025-08" db="UniProtKB">
        <authorList>
            <consortium name="RefSeq"/>
        </authorList>
    </citation>
    <scope>IDENTIFICATION</scope>
</reference>
<dbReference type="SUPFAM" id="SSF54928">
    <property type="entry name" value="RNA-binding domain, RBD"/>
    <property type="match status" value="1"/>
</dbReference>
<dbReference type="InterPro" id="IPR035979">
    <property type="entry name" value="RBD_domain_sf"/>
</dbReference>
<dbReference type="GO" id="GO:0034456">
    <property type="term" value="C:UTP-C complex"/>
    <property type="evidence" value="ECO:0007669"/>
    <property type="project" value="TreeGrafter"/>
</dbReference>
<dbReference type="AlphaFoldDB" id="A0A9W2ZLJ4"/>
<dbReference type="InterPro" id="IPR024326">
    <property type="entry name" value="RRP7_C"/>
</dbReference>
<dbReference type="GO" id="GO:0006364">
    <property type="term" value="P:rRNA processing"/>
    <property type="evidence" value="ECO:0007669"/>
    <property type="project" value="TreeGrafter"/>
</dbReference>
<sequence length="267" mass="31328">MIGRSNSSSLVVKDYTVIQVKTSERSHASHCLFVKEHASAHNRVEWPKGRTLIVYNVPPYCKEENIRLLLKDCGEIMRVFLQPKSSIAPMKTASLSKTPKTVQVAYVVFKKPTGVRNACSFSFDTVHFICDQETPLRTGLRGYIEDYRNIPDVTAMEKESEKFMDDYFKTKDEEDKKEKEKAGQPDEEGFIKVTRHGKNKGGKRTEDNQKKGHEHIRKRNKKNELKDFYSFQFRETKRKHILELQAKFEEDKKRVKEMRQARKFRPY</sequence>
<accession>A0A9W2ZLJ4</accession>
<dbReference type="PANTHER" id="PTHR13191">
    <property type="entry name" value="RIBOSOMAL RNA PROCESSING PROTEIN 7-RELATED"/>
    <property type="match status" value="1"/>
</dbReference>
<protein>
    <submittedName>
        <fullName evidence="5">Ribosomal RNA-processing protein 7 homolog A-like</fullName>
    </submittedName>
</protein>
<dbReference type="PANTHER" id="PTHR13191:SF0">
    <property type="entry name" value="RIBOSOMAL RNA-PROCESSING PROTEIN 7 HOMOLOG A-RELATED"/>
    <property type="match status" value="1"/>
</dbReference>
<evidence type="ECO:0000313" key="5">
    <source>
        <dbReference type="RefSeq" id="XP_055875931.1"/>
    </source>
</evidence>
<dbReference type="GeneID" id="106057499"/>
<name>A0A9W2ZLJ4_BIOGL</name>
<evidence type="ECO:0000313" key="4">
    <source>
        <dbReference type="Proteomes" id="UP001165740"/>
    </source>
</evidence>
<evidence type="ECO:0000256" key="1">
    <source>
        <dbReference type="ARBA" id="ARBA00006110"/>
    </source>
</evidence>
<organism evidence="4 5">
    <name type="scientific">Biomphalaria glabrata</name>
    <name type="common">Bloodfluke planorb</name>
    <name type="synonym">Freshwater snail</name>
    <dbReference type="NCBI Taxonomy" id="6526"/>
    <lineage>
        <taxon>Eukaryota</taxon>
        <taxon>Metazoa</taxon>
        <taxon>Spiralia</taxon>
        <taxon>Lophotrochozoa</taxon>
        <taxon>Mollusca</taxon>
        <taxon>Gastropoda</taxon>
        <taxon>Heterobranchia</taxon>
        <taxon>Euthyneura</taxon>
        <taxon>Panpulmonata</taxon>
        <taxon>Hygrophila</taxon>
        <taxon>Lymnaeoidea</taxon>
        <taxon>Planorbidae</taxon>
        <taxon>Biomphalaria</taxon>
    </lineage>
</organism>
<dbReference type="GO" id="GO:0000028">
    <property type="term" value="P:ribosomal small subunit assembly"/>
    <property type="evidence" value="ECO:0007669"/>
    <property type="project" value="TreeGrafter"/>
</dbReference>
<gene>
    <name evidence="5" type="primary">LOC106057499</name>
</gene>
<dbReference type="Pfam" id="PF12923">
    <property type="entry name" value="RRP7"/>
    <property type="match status" value="1"/>
</dbReference>
<feature type="domain" description="Ribosomal RNA-processing protein 7 C-terminal" evidence="3">
    <location>
        <begin position="149"/>
        <end position="267"/>
    </location>
</feature>
<dbReference type="CDD" id="cd12951">
    <property type="entry name" value="RRP7_Rrp7A"/>
    <property type="match status" value="1"/>
</dbReference>
<dbReference type="Gene3D" id="6.10.250.1770">
    <property type="match status" value="1"/>
</dbReference>
<dbReference type="GO" id="GO:0032545">
    <property type="term" value="C:CURI complex"/>
    <property type="evidence" value="ECO:0007669"/>
    <property type="project" value="TreeGrafter"/>
</dbReference>
<feature type="compositionally biased region" description="Basic residues" evidence="2">
    <location>
        <begin position="212"/>
        <end position="221"/>
    </location>
</feature>
<feature type="compositionally biased region" description="Basic and acidic residues" evidence="2">
    <location>
        <begin position="174"/>
        <end position="184"/>
    </location>
</feature>
<dbReference type="RefSeq" id="XP_055875931.1">
    <property type="nucleotide sequence ID" value="XM_056019956.1"/>
</dbReference>
<dbReference type="Proteomes" id="UP001165740">
    <property type="component" value="Chromosome 2"/>
</dbReference>
<dbReference type="OMA" id="GIHKWIA"/>
<dbReference type="InterPro" id="IPR040446">
    <property type="entry name" value="RRP7"/>
</dbReference>
<feature type="region of interest" description="Disordered" evidence="2">
    <location>
        <begin position="174"/>
        <end position="223"/>
    </location>
</feature>
<dbReference type="GO" id="GO:0003676">
    <property type="term" value="F:nucleic acid binding"/>
    <property type="evidence" value="ECO:0007669"/>
    <property type="project" value="InterPro"/>
</dbReference>
<evidence type="ECO:0000256" key="2">
    <source>
        <dbReference type="SAM" id="MobiDB-lite"/>
    </source>
</evidence>
<comment type="similarity">
    <text evidence="1">Belongs to the RRP7 family.</text>
</comment>
<proteinExistence type="inferred from homology"/>
<dbReference type="Gene3D" id="3.30.70.330">
    <property type="match status" value="1"/>
</dbReference>
<dbReference type="OrthoDB" id="5390at2759"/>
<dbReference type="InterPro" id="IPR012677">
    <property type="entry name" value="Nucleotide-bd_a/b_plait_sf"/>
</dbReference>
<feature type="compositionally biased region" description="Basic residues" evidence="2">
    <location>
        <begin position="193"/>
        <end position="202"/>
    </location>
</feature>
<keyword evidence="4" id="KW-1185">Reference proteome</keyword>
<evidence type="ECO:0000259" key="3">
    <source>
        <dbReference type="Pfam" id="PF12923"/>
    </source>
</evidence>